<dbReference type="Pfam" id="PF09814">
    <property type="entry name" value="HECT_2"/>
    <property type="match status" value="1"/>
</dbReference>
<name>A0A3A2Z8Q3_9EURO</name>
<dbReference type="InterPro" id="IPR019193">
    <property type="entry name" value="UBQ-conj_enz_E2-bd_prot"/>
</dbReference>
<evidence type="ECO:0000313" key="1">
    <source>
        <dbReference type="EMBL" id="RJE19502.1"/>
    </source>
</evidence>
<dbReference type="EMBL" id="MVGC01000399">
    <property type="protein sequence ID" value="RJE19502.1"/>
    <property type="molecule type" value="Genomic_DNA"/>
</dbReference>
<comment type="caution">
    <text evidence="1">The sequence shown here is derived from an EMBL/GenBank/DDBJ whole genome shotgun (WGS) entry which is preliminary data.</text>
</comment>
<evidence type="ECO:0000313" key="2">
    <source>
        <dbReference type="Proteomes" id="UP000266188"/>
    </source>
</evidence>
<protein>
    <submittedName>
        <fullName evidence="1">Uncharacterized protein</fullName>
    </submittedName>
</protein>
<proteinExistence type="predicted"/>
<accession>A0A3A2Z8Q3</accession>
<dbReference type="STRING" id="2070753.A0A3A2Z8Q3"/>
<sequence length="76" mass="8777">MKVFFQYINDTANLLGSGSGTATPLSLEELEFPEKIFNAVVSTLEERNGMLPIRTRIFREWKVGILNRFERGRNEK</sequence>
<organism evidence="1 2">
    <name type="scientific">Aspergillus sclerotialis</name>
    <dbReference type="NCBI Taxonomy" id="2070753"/>
    <lineage>
        <taxon>Eukaryota</taxon>
        <taxon>Fungi</taxon>
        <taxon>Dikarya</taxon>
        <taxon>Ascomycota</taxon>
        <taxon>Pezizomycotina</taxon>
        <taxon>Eurotiomycetes</taxon>
        <taxon>Eurotiomycetidae</taxon>
        <taxon>Eurotiales</taxon>
        <taxon>Aspergillaceae</taxon>
        <taxon>Aspergillus</taxon>
        <taxon>Aspergillus subgen. Polypaecilum</taxon>
    </lineage>
</organism>
<dbReference type="Proteomes" id="UP000266188">
    <property type="component" value="Unassembled WGS sequence"/>
</dbReference>
<gene>
    <name evidence="1" type="ORF">PHISCL_08164</name>
</gene>
<dbReference type="AlphaFoldDB" id="A0A3A2Z8Q3"/>
<reference evidence="2" key="1">
    <citation type="submission" date="2017-02" db="EMBL/GenBank/DDBJ databases">
        <authorList>
            <person name="Tafer H."/>
            <person name="Lopandic K."/>
        </authorList>
    </citation>
    <scope>NUCLEOTIDE SEQUENCE [LARGE SCALE GENOMIC DNA]</scope>
    <source>
        <strain evidence="2">CBS 366.77</strain>
    </source>
</reference>
<keyword evidence="2" id="KW-1185">Reference proteome</keyword>
<dbReference type="OrthoDB" id="386949at2759"/>